<gene>
    <name evidence="2" type="ORF">BCUN_0427</name>
</gene>
<comment type="caution">
    <text evidence="2">The sequence shown here is derived from an EMBL/GenBank/DDBJ whole genome shotgun (WGS) entry which is preliminary data.</text>
</comment>
<evidence type="ECO:0000313" key="3">
    <source>
        <dbReference type="Proteomes" id="UP000029067"/>
    </source>
</evidence>
<dbReference type="SMART" id="SM00530">
    <property type="entry name" value="HTH_XRE"/>
    <property type="match status" value="1"/>
</dbReference>
<dbReference type="InterPro" id="IPR010982">
    <property type="entry name" value="Lambda_DNA-bd_dom_sf"/>
</dbReference>
<dbReference type="Proteomes" id="UP000029067">
    <property type="component" value="Unassembled WGS sequence"/>
</dbReference>
<dbReference type="SUPFAM" id="SSF47413">
    <property type="entry name" value="lambda repressor-like DNA-binding domains"/>
    <property type="match status" value="1"/>
</dbReference>
<keyword evidence="3" id="KW-1185">Reference proteome</keyword>
<dbReference type="Pfam" id="PF01381">
    <property type="entry name" value="HTH_3"/>
    <property type="match status" value="1"/>
</dbReference>
<dbReference type="STRING" id="1688.BCUN_0427"/>
<proteinExistence type="predicted"/>
<name>A0A087B4H8_9BIFI</name>
<feature type="domain" description="HTH cro/C1-type" evidence="1">
    <location>
        <begin position="22"/>
        <end position="76"/>
    </location>
</feature>
<protein>
    <recommendedName>
        <fullName evidence="1">HTH cro/C1-type domain-containing protein</fullName>
    </recommendedName>
</protein>
<dbReference type="Gene3D" id="1.10.260.40">
    <property type="entry name" value="lambda repressor-like DNA-binding domains"/>
    <property type="match status" value="1"/>
</dbReference>
<dbReference type="CDD" id="cd00093">
    <property type="entry name" value="HTH_XRE"/>
    <property type="match status" value="1"/>
</dbReference>
<dbReference type="InterPro" id="IPR001387">
    <property type="entry name" value="Cro/C1-type_HTH"/>
</dbReference>
<dbReference type="GO" id="GO:0003677">
    <property type="term" value="F:DNA binding"/>
    <property type="evidence" value="ECO:0007669"/>
    <property type="project" value="InterPro"/>
</dbReference>
<dbReference type="EMBL" id="JGYV01000001">
    <property type="protein sequence ID" value="KFI65928.1"/>
    <property type="molecule type" value="Genomic_DNA"/>
</dbReference>
<dbReference type="eggNOG" id="ENOG5031GWJ">
    <property type="taxonomic scope" value="Bacteria"/>
</dbReference>
<evidence type="ECO:0000313" key="2">
    <source>
        <dbReference type="EMBL" id="KFI65928.1"/>
    </source>
</evidence>
<reference evidence="2 3" key="1">
    <citation type="submission" date="2014-03" db="EMBL/GenBank/DDBJ databases">
        <title>Genomics of Bifidobacteria.</title>
        <authorList>
            <person name="Ventura M."/>
            <person name="Milani C."/>
            <person name="Lugli G.A."/>
        </authorList>
    </citation>
    <scope>NUCLEOTIDE SEQUENCE [LARGE SCALE GENOMIC DNA]</scope>
    <source>
        <strain evidence="2 3">LMG 10738</strain>
    </source>
</reference>
<sequence length="123" mass="13825">MFGEKGVYTDHMDINEATAMALSAERSAAHMTIKRLAEESGIPERTLIRILKGERDINVIQIARACAVLGLYPHELIEEAEKYMERSGREERAAWIAAHPELVTKAAKKGDTEVEQEAYEEQP</sequence>
<dbReference type="AlphaFoldDB" id="A0A087B4H8"/>
<dbReference type="PROSITE" id="PS50943">
    <property type="entry name" value="HTH_CROC1"/>
    <property type="match status" value="1"/>
</dbReference>
<accession>A0A087B4H8</accession>
<organism evidence="2 3">
    <name type="scientific">Bifidobacterium cuniculi</name>
    <dbReference type="NCBI Taxonomy" id="1688"/>
    <lineage>
        <taxon>Bacteria</taxon>
        <taxon>Bacillati</taxon>
        <taxon>Actinomycetota</taxon>
        <taxon>Actinomycetes</taxon>
        <taxon>Bifidobacteriales</taxon>
        <taxon>Bifidobacteriaceae</taxon>
        <taxon>Bifidobacterium</taxon>
    </lineage>
</organism>
<evidence type="ECO:0000259" key="1">
    <source>
        <dbReference type="PROSITE" id="PS50943"/>
    </source>
</evidence>